<feature type="region of interest" description="Disordered" evidence="1">
    <location>
        <begin position="1"/>
        <end position="39"/>
    </location>
</feature>
<dbReference type="EMBL" id="CCKQ01005555">
    <property type="protein sequence ID" value="CDW76803.1"/>
    <property type="molecule type" value="Genomic_DNA"/>
</dbReference>
<organism evidence="2 3">
    <name type="scientific">Stylonychia lemnae</name>
    <name type="common">Ciliate</name>
    <dbReference type="NCBI Taxonomy" id="5949"/>
    <lineage>
        <taxon>Eukaryota</taxon>
        <taxon>Sar</taxon>
        <taxon>Alveolata</taxon>
        <taxon>Ciliophora</taxon>
        <taxon>Intramacronucleata</taxon>
        <taxon>Spirotrichea</taxon>
        <taxon>Stichotrichia</taxon>
        <taxon>Sporadotrichida</taxon>
        <taxon>Oxytrichidae</taxon>
        <taxon>Stylonychinae</taxon>
        <taxon>Stylonychia</taxon>
    </lineage>
</organism>
<dbReference type="Proteomes" id="UP000039865">
    <property type="component" value="Unassembled WGS sequence"/>
</dbReference>
<name>A0A078A3E6_STYLE</name>
<reference evidence="2 3" key="1">
    <citation type="submission" date="2014-06" db="EMBL/GenBank/DDBJ databases">
        <authorList>
            <person name="Swart Estienne"/>
        </authorList>
    </citation>
    <scope>NUCLEOTIDE SEQUENCE [LARGE SCALE GENOMIC DNA]</scope>
    <source>
        <strain evidence="2 3">130c</strain>
    </source>
</reference>
<evidence type="ECO:0000313" key="3">
    <source>
        <dbReference type="Proteomes" id="UP000039865"/>
    </source>
</evidence>
<protein>
    <submittedName>
        <fullName evidence="2">Uncharacterized protein</fullName>
    </submittedName>
</protein>
<accession>A0A078A3E6</accession>
<feature type="compositionally biased region" description="Low complexity" evidence="1">
    <location>
        <begin position="30"/>
        <end position="39"/>
    </location>
</feature>
<evidence type="ECO:0000256" key="1">
    <source>
        <dbReference type="SAM" id="MobiDB-lite"/>
    </source>
</evidence>
<gene>
    <name evidence="2" type="primary">Contig5717.g6114</name>
    <name evidence="2" type="ORF">STYLEM_5766</name>
</gene>
<sequence>MNKKVAQAQSTLHNSEYIRSQPYIKQRGDSSSQEKNQSQENVSFKFNQSIGNATPSIKNQQINLKYKNFSNLGSRNDGALTQSFLDQSNNAGKLSNNLGESKNSLKDQFQQRLKLKIIKLQEQKEASINQSMSTKGPNLRYTKDKRVNQDLQQVDDTDQSYNLNSEREMQSQYYESPLKNVLDNSIISDENQVEEKKSQPKSMLKLKVIPTFDEYENSNKAMNLNLPPRASKPDKPQNQQTMMHLLSRSNNTPDLKQENKNFALHKYVTRKELKHSQNENNLYNNLTRNNLQTQIQSSQNQLAVNNSMKQLLEKFRQQQALQISGISNKSTQESPINFISTLKKSQTPVKQIKLPMISHHHRRISFIDDNQDLGSRQALPQHNSVKHNKSKTMGINQLEKFVYNQEKEILAPSVPLVIQKSIKQRIERQNLKVKFEDEIVKKMKKNHINLKQRLGDALLSRYKSTSVISQQ</sequence>
<feature type="compositionally biased region" description="Polar residues" evidence="1">
    <location>
        <begin position="7"/>
        <end position="18"/>
    </location>
</feature>
<proteinExistence type="predicted"/>
<keyword evidence="3" id="KW-1185">Reference proteome</keyword>
<dbReference type="InParanoid" id="A0A078A3E6"/>
<evidence type="ECO:0000313" key="2">
    <source>
        <dbReference type="EMBL" id="CDW76803.1"/>
    </source>
</evidence>
<dbReference type="AlphaFoldDB" id="A0A078A3E6"/>